<organism evidence="5 6">
    <name type="scientific">Mesorhabditis spiculigera</name>
    <dbReference type="NCBI Taxonomy" id="96644"/>
    <lineage>
        <taxon>Eukaryota</taxon>
        <taxon>Metazoa</taxon>
        <taxon>Ecdysozoa</taxon>
        <taxon>Nematoda</taxon>
        <taxon>Chromadorea</taxon>
        <taxon>Rhabditida</taxon>
        <taxon>Rhabditina</taxon>
        <taxon>Rhabditomorpha</taxon>
        <taxon>Rhabditoidea</taxon>
        <taxon>Rhabditidae</taxon>
        <taxon>Mesorhabditinae</taxon>
        <taxon>Mesorhabditis</taxon>
    </lineage>
</organism>
<feature type="region of interest" description="Disordered" evidence="1">
    <location>
        <begin position="107"/>
        <end position="128"/>
    </location>
</feature>
<feature type="non-terminal residue" evidence="5">
    <location>
        <position position="267"/>
    </location>
</feature>
<keyword evidence="2" id="KW-1133">Transmembrane helix</keyword>
<dbReference type="Proteomes" id="UP001177023">
    <property type="component" value="Unassembled WGS sequence"/>
</dbReference>
<feature type="signal peptide" evidence="3">
    <location>
        <begin position="1"/>
        <end position="23"/>
    </location>
</feature>
<dbReference type="InterPro" id="IPR006029">
    <property type="entry name" value="Neurotrans-gated_channel_TM"/>
</dbReference>
<feature type="transmembrane region" description="Helical" evidence="2">
    <location>
        <begin position="242"/>
        <end position="262"/>
    </location>
</feature>
<dbReference type="GO" id="GO:0006811">
    <property type="term" value="P:monoatomic ion transport"/>
    <property type="evidence" value="ECO:0007669"/>
    <property type="project" value="InterPro"/>
</dbReference>
<evidence type="ECO:0000256" key="2">
    <source>
        <dbReference type="SAM" id="Phobius"/>
    </source>
</evidence>
<dbReference type="InterPro" id="IPR038050">
    <property type="entry name" value="Neuro_actylchol_rec"/>
</dbReference>
<keyword evidence="2" id="KW-0472">Membrane</keyword>
<dbReference type="InterPro" id="IPR036719">
    <property type="entry name" value="Neuro-gated_channel_TM_sf"/>
</dbReference>
<sequence length="267" mass="30561">MAEKIGYQTTILLSVCFFLTVLSEMTPNTSEALPLIGIFFSTVTVILSCSTAFTITVLSLRYRQPANHQMTSGMRKLFLEWLPWLLMMYRPGHRFKCGHSEPDDVLKEVEEGTSEPDRTSQTITEPGTSFEQPETILDVLCDVPTEKLLLERKVGDGIFYTPNRQASIESRRSVQLEKYLKKCVETSSEQRSEEGEYAIKVYEYFAAINAQLKRIRGEIEKNSQLQEVMEEWKFAAMCLDRLCLVVFSSFLCTSIFVIFYSAPYLNA</sequence>
<proteinExistence type="predicted"/>
<feature type="compositionally biased region" description="Basic and acidic residues" evidence="1">
    <location>
        <begin position="107"/>
        <end position="118"/>
    </location>
</feature>
<evidence type="ECO:0000256" key="3">
    <source>
        <dbReference type="SAM" id="SignalP"/>
    </source>
</evidence>
<dbReference type="Pfam" id="PF02932">
    <property type="entry name" value="Neur_chan_memb"/>
    <property type="match status" value="1"/>
</dbReference>
<dbReference type="EMBL" id="CATQJA010001159">
    <property type="protein sequence ID" value="CAJ0566056.1"/>
    <property type="molecule type" value="Genomic_DNA"/>
</dbReference>
<dbReference type="GO" id="GO:0016020">
    <property type="term" value="C:membrane"/>
    <property type="evidence" value="ECO:0007669"/>
    <property type="project" value="InterPro"/>
</dbReference>
<feature type="compositionally biased region" description="Polar residues" evidence="1">
    <location>
        <begin position="119"/>
        <end position="128"/>
    </location>
</feature>
<evidence type="ECO:0000313" key="5">
    <source>
        <dbReference type="EMBL" id="CAJ0566056.1"/>
    </source>
</evidence>
<dbReference type="SUPFAM" id="SSF90112">
    <property type="entry name" value="Neurotransmitter-gated ion-channel transmembrane pore"/>
    <property type="match status" value="1"/>
</dbReference>
<name>A0AA36CCX8_9BILA</name>
<feature type="domain" description="Neurotransmitter-gated ion-channel transmembrane" evidence="4">
    <location>
        <begin position="2"/>
        <end position="256"/>
    </location>
</feature>
<feature type="transmembrane region" description="Helical" evidence="2">
    <location>
        <begin position="33"/>
        <end position="60"/>
    </location>
</feature>
<keyword evidence="2" id="KW-0812">Transmembrane</keyword>
<reference evidence="5" key="1">
    <citation type="submission" date="2023-06" db="EMBL/GenBank/DDBJ databases">
        <authorList>
            <person name="Delattre M."/>
        </authorList>
    </citation>
    <scope>NUCLEOTIDE SEQUENCE</scope>
    <source>
        <strain evidence="5">AF72</strain>
    </source>
</reference>
<evidence type="ECO:0000256" key="1">
    <source>
        <dbReference type="SAM" id="MobiDB-lite"/>
    </source>
</evidence>
<comment type="caution">
    <text evidence="5">The sequence shown here is derived from an EMBL/GenBank/DDBJ whole genome shotgun (WGS) entry which is preliminary data.</text>
</comment>
<keyword evidence="6" id="KW-1185">Reference proteome</keyword>
<evidence type="ECO:0000259" key="4">
    <source>
        <dbReference type="Pfam" id="PF02932"/>
    </source>
</evidence>
<feature type="chain" id="PRO_5041416566" description="Neurotransmitter-gated ion-channel transmembrane domain-containing protein" evidence="3">
    <location>
        <begin position="24"/>
        <end position="267"/>
    </location>
</feature>
<gene>
    <name evidence="5" type="ORF">MSPICULIGERA_LOCUS4672</name>
</gene>
<accession>A0AA36CCX8</accession>
<dbReference type="AlphaFoldDB" id="A0AA36CCX8"/>
<keyword evidence="3" id="KW-0732">Signal</keyword>
<protein>
    <recommendedName>
        <fullName evidence="4">Neurotransmitter-gated ion-channel transmembrane domain-containing protein</fullName>
    </recommendedName>
</protein>
<dbReference type="CDD" id="cd19051">
    <property type="entry name" value="LGIC_TM_cation"/>
    <property type="match status" value="1"/>
</dbReference>
<evidence type="ECO:0000313" key="6">
    <source>
        <dbReference type="Proteomes" id="UP001177023"/>
    </source>
</evidence>
<dbReference type="Gene3D" id="1.20.58.390">
    <property type="entry name" value="Neurotransmitter-gated ion-channel transmembrane domain"/>
    <property type="match status" value="2"/>
</dbReference>